<proteinExistence type="predicted"/>
<dbReference type="AlphaFoldDB" id="A0AAN7MP14"/>
<keyword evidence="3" id="KW-1185">Reference proteome</keyword>
<dbReference type="Proteomes" id="UP001346149">
    <property type="component" value="Unassembled WGS sequence"/>
</dbReference>
<accession>A0AAN7MP14</accession>
<comment type="caution">
    <text evidence="2">The sequence shown here is derived from an EMBL/GenBank/DDBJ whole genome shotgun (WGS) entry which is preliminary data.</text>
</comment>
<sequence>MASQAPVMPTKDPKRKNSRHRVSKLHHGFLGDFLGKTTASNFRTFTPSTTDSMEFSKVFSSR</sequence>
<reference evidence="2 3" key="1">
    <citation type="journal article" date="2023" name="Hortic Res">
        <title>Pangenome of water caltrop reveals structural variations and asymmetric subgenome divergence after allopolyploidization.</title>
        <authorList>
            <person name="Zhang X."/>
            <person name="Chen Y."/>
            <person name="Wang L."/>
            <person name="Yuan Y."/>
            <person name="Fang M."/>
            <person name="Shi L."/>
            <person name="Lu R."/>
            <person name="Comes H.P."/>
            <person name="Ma Y."/>
            <person name="Chen Y."/>
            <person name="Huang G."/>
            <person name="Zhou Y."/>
            <person name="Zheng Z."/>
            <person name="Qiu Y."/>
        </authorList>
    </citation>
    <scope>NUCLEOTIDE SEQUENCE [LARGE SCALE GENOMIC DNA]</scope>
    <source>
        <strain evidence="2">F231</strain>
    </source>
</reference>
<evidence type="ECO:0000313" key="3">
    <source>
        <dbReference type="Proteomes" id="UP001346149"/>
    </source>
</evidence>
<evidence type="ECO:0000256" key="1">
    <source>
        <dbReference type="SAM" id="MobiDB-lite"/>
    </source>
</evidence>
<feature type="compositionally biased region" description="Basic residues" evidence="1">
    <location>
        <begin position="13"/>
        <end position="22"/>
    </location>
</feature>
<protein>
    <submittedName>
        <fullName evidence="2">Uncharacterized protein</fullName>
    </submittedName>
</protein>
<organism evidence="2 3">
    <name type="scientific">Trapa natans</name>
    <name type="common">Water chestnut</name>
    <dbReference type="NCBI Taxonomy" id="22666"/>
    <lineage>
        <taxon>Eukaryota</taxon>
        <taxon>Viridiplantae</taxon>
        <taxon>Streptophyta</taxon>
        <taxon>Embryophyta</taxon>
        <taxon>Tracheophyta</taxon>
        <taxon>Spermatophyta</taxon>
        <taxon>Magnoliopsida</taxon>
        <taxon>eudicotyledons</taxon>
        <taxon>Gunneridae</taxon>
        <taxon>Pentapetalae</taxon>
        <taxon>rosids</taxon>
        <taxon>malvids</taxon>
        <taxon>Myrtales</taxon>
        <taxon>Lythraceae</taxon>
        <taxon>Trapa</taxon>
    </lineage>
</organism>
<evidence type="ECO:0000313" key="2">
    <source>
        <dbReference type="EMBL" id="KAK4798576.1"/>
    </source>
</evidence>
<dbReference type="EMBL" id="JAXQNO010000005">
    <property type="protein sequence ID" value="KAK4798576.1"/>
    <property type="molecule type" value="Genomic_DNA"/>
</dbReference>
<name>A0AAN7MP14_TRANT</name>
<feature type="region of interest" description="Disordered" evidence="1">
    <location>
        <begin position="1"/>
        <end position="22"/>
    </location>
</feature>
<gene>
    <name evidence="2" type="ORF">SAY86_030902</name>
</gene>